<feature type="region of interest" description="Disordered" evidence="1">
    <location>
        <begin position="676"/>
        <end position="695"/>
    </location>
</feature>
<accession>A0A086JSJ9</accession>
<sequence>MWSGLNFSSSSALPSAVGCEDANAVVTACSSQAAYFAGDVYRSTLQVQGPEGASASRPISISVSAQLCGVLSTSTSRRDLLHSPALNRYRHAALPFYVFEGKGGGAAACKTGVSEDSKTLDPSAIPAASAYADRLPVCPVNGGSEVGNRDPVFSALFSSNSKLLFLSEHCDVTDNLVFDRPGVTFSFGYECRLPSFLPPTFNGSTTKINYYLCVTSKKSVSPHCLPGIPGTGCQLKPTPLPSLSTSFFRLPIRLLGSPNRHMPILPTLGPPVLPAPPHKSAQWSAVNSSGSGSGWDVGSSAFPPTTKRQTPSSEASAVSSRSRFFLPNVFRVFGAGGASSSSRPSSVDTSLGLPTPPVPFPTPAPISFHFHSRTWMGGDLASQMIKSVDPAALDDRFLPECLGSDISWLLGAGRRGRDAFSRETLANGSSLSSLSSPPCALRETLGLWNASRNTREYGTAYIDVLCATSVPPLWAGDACGDSLETSKALSEAESPSERAAENQGVEREFEHGSELQAREHRGSSCPRGDRSEGKQQEKESDSGLVSGEVMKGQNRDGSAFQMERSADACAHFSSPDSLPSQPASSGPHAGPCPQEDLQGTRKANSPTYKPSQPSPFSGVVASSLPLLRIVVDGDNDAPFGMPGEAGVPRREQFRISRSGQFLCLVSLPGVPFLSLTRPGGSRRQRGKSAIADPGPAAPCVPVGGSFNVRLSFEGATSRTHEVHLSVVREETPLRPASAATGQQVSGLPAVEESRIPPSRPVMTRSSGGGASSRSGPDVAGPSAPDGPTLAQVVWTQQAVVVSMEEASVAAHVPTACPPSFETDTVRVSYALVFQFLCAGEEAAERDAELGECEATPAWRGKLSRDDGVGLSWELPLIVLPPPFGDGASREDPQEALWIGGSWEAVGDAAGVAAHELERKARAWQASSGDQGEVKTDANCNTWDRGSPEEDHSSHQLQLLYSASGIALLSGDGAKSLHRGVAV</sequence>
<evidence type="ECO:0000256" key="1">
    <source>
        <dbReference type="SAM" id="MobiDB-lite"/>
    </source>
</evidence>
<dbReference type="EMBL" id="AEYI02001621">
    <property type="protein sequence ID" value="KFG35117.1"/>
    <property type="molecule type" value="Genomic_DNA"/>
</dbReference>
<feature type="region of interest" description="Disordered" evidence="1">
    <location>
        <begin position="733"/>
        <end position="788"/>
    </location>
</feature>
<feature type="compositionally biased region" description="Low complexity" evidence="1">
    <location>
        <begin position="288"/>
        <end position="300"/>
    </location>
</feature>
<feature type="region of interest" description="Disordered" evidence="1">
    <location>
        <begin position="279"/>
        <end position="316"/>
    </location>
</feature>
<feature type="compositionally biased region" description="Polar residues" evidence="1">
    <location>
        <begin position="302"/>
        <end position="311"/>
    </location>
</feature>
<comment type="caution">
    <text evidence="2">The sequence shown here is derived from an EMBL/GenBank/DDBJ whole genome shotgun (WGS) entry which is preliminary data.</text>
</comment>
<feature type="region of interest" description="Disordered" evidence="1">
    <location>
        <begin position="922"/>
        <end position="954"/>
    </location>
</feature>
<dbReference type="VEuPathDB" id="ToxoDB:TGP89_262680"/>
<feature type="compositionally biased region" description="Polar residues" evidence="1">
    <location>
        <begin position="574"/>
        <end position="584"/>
    </location>
</feature>
<evidence type="ECO:0000313" key="3">
    <source>
        <dbReference type="Proteomes" id="UP000028828"/>
    </source>
</evidence>
<dbReference type="OrthoDB" id="1918at2759"/>
<dbReference type="PANTHER" id="PTHR12507">
    <property type="entry name" value="REDUCED GROWTH PHENOTYPE 1 RGP1, YEAST -RELATED"/>
    <property type="match status" value="1"/>
</dbReference>
<organism evidence="2 3">
    <name type="scientific">Toxoplasma gondii p89</name>
    <dbReference type="NCBI Taxonomy" id="943119"/>
    <lineage>
        <taxon>Eukaryota</taxon>
        <taxon>Sar</taxon>
        <taxon>Alveolata</taxon>
        <taxon>Apicomplexa</taxon>
        <taxon>Conoidasida</taxon>
        <taxon>Coccidia</taxon>
        <taxon>Eucoccidiorida</taxon>
        <taxon>Eimeriorina</taxon>
        <taxon>Sarcocystidae</taxon>
        <taxon>Toxoplasma</taxon>
    </lineage>
</organism>
<dbReference type="InterPro" id="IPR014848">
    <property type="entry name" value="Rgp1"/>
</dbReference>
<feature type="compositionally biased region" description="Basic and acidic residues" evidence="1">
    <location>
        <begin position="495"/>
        <end position="541"/>
    </location>
</feature>
<evidence type="ECO:0000313" key="2">
    <source>
        <dbReference type="EMBL" id="KFG35117.1"/>
    </source>
</evidence>
<dbReference type="Proteomes" id="UP000028828">
    <property type="component" value="Unassembled WGS sequence"/>
</dbReference>
<gene>
    <name evidence="2" type="ORF">TGP89_262680</name>
</gene>
<reference evidence="2 3" key="1">
    <citation type="submission" date="2014-03" db="EMBL/GenBank/DDBJ databases">
        <authorList>
            <person name="Sibley D."/>
            <person name="Venepally P."/>
            <person name="Karamycheva S."/>
            <person name="Hadjithomas M."/>
            <person name="Khan A."/>
            <person name="Brunk B."/>
            <person name="Roos D."/>
            <person name="Caler E."/>
            <person name="Lorenzi H."/>
        </authorList>
    </citation>
    <scope>NUCLEOTIDE SEQUENCE [LARGE SCALE GENOMIC DNA]</scope>
    <source>
        <strain evidence="3">p89</strain>
    </source>
</reference>
<protein>
    <submittedName>
        <fullName evidence="2">Uncharacterized protein</fullName>
    </submittedName>
</protein>
<name>A0A086JSJ9_TOXGO</name>
<feature type="compositionally biased region" description="Polar residues" evidence="1">
    <location>
        <begin position="601"/>
        <end position="615"/>
    </location>
</feature>
<proteinExistence type="predicted"/>
<feature type="region of interest" description="Disordered" evidence="1">
    <location>
        <begin position="486"/>
        <end position="553"/>
    </location>
</feature>
<dbReference type="AlphaFoldDB" id="A0A086JSJ9"/>
<feature type="region of interest" description="Disordered" evidence="1">
    <location>
        <begin position="567"/>
        <end position="616"/>
    </location>
</feature>